<accession>A0ABD5P2Y5</accession>
<dbReference type="GeneID" id="71854143"/>
<evidence type="ECO:0008006" key="4">
    <source>
        <dbReference type="Google" id="ProtNLM"/>
    </source>
</evidence>
<keyword evidence="1" id="KW-1133">Transmembrane helix</keyword>
<gene>
    <name evidence="2" type="ORF">ACFOZ7_17375</name>
</gene>
<evidence type="ECO:0000313" key="2">
    <source>
        <dbReference type="EMBL" id="MFC4248674.1"/>
    </source>
</evidence>
<keyword evidence="1" id="KW-0472">Membrane</keyword>
<dbReference type="RefSeq" id="WP_246966235.1">
    <property type="nucleotide sequence ID" value="NZ_CP095397.1"/>
</dbReference>
<comment type="caution">
    <text evidence="2">The sequence shown here is derived from an EMBL/GenBank/DDBJ whole genome shotgun (WGS) entry which is preliminary data.</text>
</comment>
<protein>
    <recommendedName>
        <fullName evidence="4">PGF-CTERM sorting domain-containing protein</fullName>
    </recommendedName>
</protein>
<sequence length="654" mass="70545">MFGKKQIFALLLALLLVTSAGVVAVGATADPLGSSTQAQTGEQTDVDDVDDVDEVYVEENGDAILVYEEAHDDADDADALAGEFGLETQSGLMHVLYSGTFDEFEDVDQDELGVAGDLSVKMTPESITSSGDLTTNTTDDVENLEATVENTRTRTTASSSADVTVSVATAENAPAVGSATVDAETKTTASTFTSAGSVSASLPADSVAAQGAGEHLEVTITETDGTYDLEVVEQTTVFDWERDSWDTRADAEASLESRYAGVAMGLGGTADVSLEEYDFEEGDSEHAVSLEYTVTFQDVKDQLASQLAQQLATNSEFDLDEHEAQSIADRIAALEVDRIHYSLDASGTDLSSEWDVAIDNYDELVLGFVEIAESVDDLDDDLADQYDEIGETIDAQNEADLVRTSSWNLSIDVEEDRTTYAFTGQSDADNWEAYVTELEDRGLEQYVGETTYEFDAQTVDDELEISYDYESSQDEMLDRALDQLIQSAEQDGDVDEDVVETVENVRNSEFEVAKLSASVDEESFEVRSAAMFDNLAALEGVPIETDDNLTVTAVHGETDDGTTTTYVTVEEFVGEDASESQIREHDRVGEETAVHEPGEWDREFPSIDDEAVQSYLGVADDGSLLPVDTPVAVALLAVIALVAAGAGVFYRRRS</sequence>
<proteinExistence type="predicted"/>
<organism evidence="2 3">
    <name type="scientific">Natribaculum luteum</name>
    <dbReference type="NCBI Taxonomy" id="1586232"/>
    <lineage>
        <taxon>Archaea</taxon>
        <taxon>Methanobacteriati</taxon>
        <taxon>Methanobacteriota</taxon>
        <taxon>Stenosarchaea group</taxon>
        <taxon>Halobacteria</taxon>
        <taxon>Halobacteriales</taxon>
        <taxon>Natrialbaceae</taxon>
        <taxon>Natribaculum</taxon>
    </lineage>
</organism>
<reference evidence="2 3" key="1">
    <citation type="journal article" date="2014" name="Int. J. Syst. Evol. Microbiol.">
        <title>Complete genome sequence of Corynebacterium casei LMG S-19264T (=DSM 44701T), isolated from a smear-ripened cheese.</title>
        <authorList>
            <consortium name="US DOE Joint Genome Institute (JGI-PGF)"/>
            <person name="Walter F."/>
            <person name="Albersmeier A."/>
            <person name="Kalinowski J."/>
            <person name="Ruckert C."/>
        </authorList>
    </citation>
    <scope>NUCLEOTIDE SEQUENCE [LARGE SCALE GENOMIC DNA]</scope>
    <source>
        <strain evidence="2 3">IBRC-M 10912</strain>
    </source>
</reference>
<keyword evidence="1" id="KW-0812">Transmembrane</keyword>
<dbReference type="AlphaFoldDB" id="A0ABD5P2Y5"/>
<dbReference type="Proteomes" id="UP001595821">
    <property type="component" value="Unassembled WGS sequence"/>
</dbReference>
<dbReference type="EMBL" id="JBHSDJ010000126">
    <property type="protein sequence ID" value="MFC4248674.1"/>
    <property type="molecule type" value="Genomic_DNA"/>
</dbReference>
<evidence type="ECO:0000313" key="3">
    <source>
        <dbReference type="Proteomes" id="UP001595821"/>
    </source>
</evidence>
<name>A0ABD5P2Y5_9EURY</name>
<evidence type="ECO:0000256" key="1">
    <source>
        <dbReference type="SAM" id="Phobius"/>
    </source>
</evidence>
<feature type="transmembrane region" description="Helical" evidence="1">
    <location>
        <begin position="631"/>
        <end position="650"/>
    </location>
</feature>